<gene>
    <name evidence="1" type="ORF">HIJ39_15475</name>
</gene>
<evidence type="ECO:0000313" key="1">
    <source>
        <dbReference type="EMBL" id="NMP23742.1"/>
    </source>
</evidence>
<dbReference type="RefSeq" id="WP_169101264.1">
    <property type="nucleotide sequence ID" value="NZ_JABBVZ010000064.1"/>
</dbReference>
<evidence type="ECO:0000313" key="2">
    <source>
        <dbReference type="Proteomes" id="UP000533476"/>
    </source>
</evidence>
<dbReference type="EMBL" id="JABBVZ010000064">
    <property type="protein sequence ID" value="NMP23742.1"/>
    <property type="molecule type" value="Genomic_DNA"/>
</dbReference>
<accession>A0A7Y0L5M5</accession>
<dbReference type="Proteomes" id="UP000533476">
    <property type="component" value="Unassembled WGS sequence"/>
</dbReference>
<protein>
    <submittedName>
        <fullName evidence="1">Uncharacterized protein</fullName>
    </submittedName>
</protein>
<comment type="caution">
    <text evidence="1">The sequence shown here is derived from an EMBL/GenBank/DDBJ whole genome shotgun (WGS) entry which is preliminary data.</text>
</comment>
<sequence length="70" mass="7630">MDWDTIDDETLGQAVDAWLTALRAQGLSERRMLQLAVLLGEAMSGAGPKTPAQAEAQEQFLQWLNASGKQ</sequence>
<name>A0A7Y0L5M5_9FIRM</name>
<proteinExistence type="predicted"/>
<keyword evidence="2" id="KW-1185">Reference proteome</keyword>
<reference evidence="1 2" key="1">
    <citation type="submission" date="2020-04" db="EMBL/GenBank/DDBJ databases">
        <authorList>
            <person name="Zhang R."/>
            <person name="Schippers A."/>
        </authorList>
    </citation>
    <scope>NUCLEOTIDE SEQUENCE [LARGE SCALE GENOMIC DNA]</scope>
    <source>
        <strain evidence="1 2">DSM 109850</strain>
    </source>
</reference>
<dbReference type="AlphaFoldDB" id="A0A7Y0L5M5"/>
<organism evidence="1 2">
    <name type="scientific">Sulfobacillus harzensis</name>
    <dbReference type="NCBI Taxonomy" id="2729629"/>
    <lineage>
        <taxon>Bacteria</taxon>
        <taxon>Bacillati</taxon>
        <taxon>Bacillota</taxon>
        <taxon>Clostridia</taxon>
        <taxon>Eubacteriales</taxon>
        <taxon>Clostridiales Family XVII. Incertae Sedis</taxon>
        <taxon>Sulfobacillus</taxon>
    </lineage>
</organism>